<reference evidence="3" key="1">
    <citation type="submission" date="2025-08" db="UniProtKB">
        <authorList>
            <consortium name="RefSeq"/>
        </authorList>
    </citation>
    <scope>IDENTIFICATION</scope>
    <source>
        <tissue evidence="3">Seedling</tissue>
    </source>
</reference>
<feature type="compositionally biased region" description="Polar residues" evidence="1">
    <location>
        <begin position="35"/>
        <end position="51"/>
    </location>
</feature>
<accession>A0ABM3ZS26</accession>
<feature type="compositionally biased region" description="Low complexity" evidence="1">
    <location>
        <begin position="66"/>
        <end position="82"/>
    </location>
</feature>
<feature type="compositionally biased region" description="Polar residues" evidence="1">
    <location>
        <begin position="83"/>
        <end position="92"/>
    </location>
</feature>
<gene>
    <name evidence="3" type="primary">LOC132799462</name>
</gene>
<evidence type="ECO:0000256" key="1">
    <source>
        <dbReference type="SAM" id="MobiDB-lite"/>
    </source>
</evidence>
<dbReference type="GeneID" id="132799462"/>
<feature type="region of interest" description="Disordered" evidence="1">
    <location>
        <begin position="20"/>
        <end position="106"/>
    </location>
</feature>
<evidence type="ECO:0000313" key="3">
    <source>
        <dbReference type="RefSeq" id="XP_060667278.1"/>
    </source>
</evidence>
<dbReference type="RefSeq" id="XP_060667278.1">
    <property type="nucleotide sequence ID" value="XM_060811295.1"/>
</dbReference>
<protein>
    <submittedName>
        <fullName evidence="3">Early nodulin-like protein 1</fullName>
    </submittedName>
</protein>
<sequence length="172" mass="19142">MEYFSSHHVFPSQNNSFFFNSPNPPTSPTHLPHHMSSNPIHTSTPNLTPSREISHTSPPSSHPTHHMSSTPIHIPTLTPTLSREISQNSSLSHPYPDSPHISAPSNMQEAMVPPLDISSTSPSFQCENSPRPVQQLTNRTHTMRTRSMNNIFKPKSFTNFFAATAGDHETEP</sequence>
<name>A0ABM3ZS26_ZIZJJ</name>
<dbReference type="Proteomes" id="UP001652623">
    <property type="component" value="Chromosome 9"/>
</dbReference>
<organism evidence="2 3">
    <name type="scientific">Ziziphus jujuba</name>
    <name type="common">Chinese jujube</name>
    <name type="synonym">Ziziphus sativa</name>
    <dbReference type="NCBI Taxonomy" id="326968"/>
    <lineage>
        <taxon>Eukaryota</taxon>
        <taxon>Viridiplantae</taxon>
        <taxon>Streptophyta</taxon>
        <taxon>Embryophyta</taxon>
        <taxon>Tracheophyta</taxon>
        <taxon>Spermatophyta</taxon>
        <taxon>Magnoliopsida</taxon>
        <taxon>eudicotyledons</taxon>
        <taxon>Gunneridae</taxon>
        <taxon>Pentapetalae</taxon>
        <taxon>rosids</taxon>
        <taxon>fabids</taxon>
        <taxon>Rosales</taxon>
        <taxon>Rhamnaceae</taxon>
        <taxon>Paliureae</taxon>
        <taxon>Ziziphus</taxon>
    </lineage>
</organism>
<keyword evidence="2" id="KW-1185">Reference proteome</keyword>
<proteinExistence type="predicted"/>
<evidence type="ECO:0000313" key="2">
    <source>
        <dbReference type="Proteomes" id="UP001652623"/>
    </source>
</evidence>